<feature type="chain" id="PRO_5042535769" evidence="1">
    <location>
        <begin position="21"/>
        <end position="109"/>
    </location>
</feature>
<feature type="signal peptide" evidence="1">
    <location>
        <begin position="1"/>
        <end position="20"/>
    </location>
</feature>
<accession>A0AAJ0LV89</accession>
<sequence>MQFLTTTMLAISAIFAAASAAPTLNKRQDTCTMTGVESDTQSTCGTVGADVTGLVADIDWSQDWKTGGYVGCHVGFDGWVIEGVVGGSDVVGGGGVTTDTYECAVTFNI</sequence>
<organism evidence="2 3">
    <name type="scientific">Extremus antarcticus</name>
    <dbReference type="NCBI Taxonomy" id="702011"/>
    <lineage>
        <taxon>Eukaryota</taxon>
        <taxon>Fungi</taxon>
        <taxon>Dikarya</taxon>
        <taxon>Ascomycota</taxon>
        <taxon>Pezizomycotina</taxon>
        <taxon>Dothideomycetes</taxon>
        <taxon>Dothideomycetidae</taxon>
        <taxon>Mycosphaerellales</taxon>
        <taxon>Extremaceae</taxon>
        <taxon>Extremus</taxon>
    </lineage>
</organism>
<dbReference type="Proteomes" id="UP001271007">
    <property type="component" value="Unassembled WGS sequence"/>
</dbReference>
<name>A0AAJ0LV89_9PEZI</name>
<protein>
    <submittedName>
        <fullName evidence="2">Uncharacterized protein</fullName>
    </submittedName>
</protein>
<evidence type="ECO:0000313" key="3">
    <source>
        <dbReference type="Proteomes" id="UP001271007"/>
    </source>
</evidence>
<evidence type="ECO:0000256" key="1">
    <source>
        <dbReference type="SAM" id="SignalP"/>
    </source>
</evidence>
<proteinExistence type="predicted"/>
<dbReference type="EMBL" id="JAWDJX010000005">
    <property type="protein sequence ID" value="KAK3056662.1"/>
    <property type="molecule type" value="Genomic_DNA"/>
</dbReference>
<dbReference type="AlphaFoldDB" id="A0AAJ0LV89"/>
<evidence type="ECO:0000313" key="2">
    <source>
        <dbReference type="EMBL" id="KAK3056662.1"/>
    </source>
</evidence>
<reference evidence="2" key="1">
    <citation type="submission" date="2023-04" db="EMBL/GenBank/DDBJ databases">
        <title>Black Yeasts Isolated from many extreme environments.</title>
        <authorList>
            <person name="Coleine C."/>
            <person name="Stajich J.E."/>
            <person name="Selbmann L."/>
        </authorList>
    </citation>
    <scope>NUCLEOTIDE SEQUENCE</scope>
    <source>
        <strain evidence="2">CCFEE 5312</strain>
    </source>
</reference>
<comment type="caution">
    <text evidence="2">The sequence shown here is derived from an EMBL/GenBank/DDBJ whole genome shotgun (WGS) entry which is preliminary data.</text>
</comment>
<keyword evidence="3" id="KW-1185">Reference proteome</keyword>
<keyword evidence="1" id="KW-0732">Signal</keyword>
<gene>
    <name evidence="2" type="ORF">LTR09_002455</name>
</gene>